<dbReference type="Gene3D" id="1.10.357.10">
    <property type="entry name" value="Tetracycline Repressor, domain 2"/>
    <property type="match status" value="1"/>
</dbReference>
<dbReference type="InterPro" id="IPR009057">
    <property type="entry name" value="Homeodomain-like_sf"/>
</dbReference>
<dbReference type="SUPFAM" id="SSF46689">
    <property type="entry name" value="Homeodomain-like"/>
    <property type="match status" value="1"/>
</dbReference>
<evidence type="ECO:0000256" key="2">
    <source>
        <dbReference type="ARBA" id="ARBA00023125"/>
    </source>
</evidence>
<evidence type="ECO:0000313" key="7">
    <source>
        <dbReference type="Proteomes" id="UP000243924"/>
    </source>
</evidence>
<keyword evidence="7" id="KW-1185">Reference proteome</keyword>
<protein>
    <submittedName>
        <fullName evidence="6">Transcriptional regulator, TetR family</fullName>
    </submittedName>
</protein>
<evidence type="ECO:0000256" key="4">
    <source>
        <dbReference type="PROSITE-ProRule" id="PRU00335"/>
    </source>
</evidence>
<dbReference type="InterPro" id="IPR023772">
    <property type="entry name" value="DNA-bd_HTH_TetR-type_CS"/>
</dbReference>
<dbReference type="PANTHER" id="PTHR47506:SF1">
    <property type="entry name" value="HTH-TYPE TRANSCRIPTIONAL REGULATOR YJDC"/>
    <property type="match status" value="1"/>
</dbReference>
<keyword evidence="2 4" id="KW-0238">DNA-binding</keyword>
<dbReference type="STRING" id="1434072.SAMN05216210_1796"/>
<organism evidence="6 7">
    <name type="scientific">Halopseudomonas salegens</name>
    <dbReference type="NCBI Taxonomy" id="1434072"/>
    <lineage>
        <taxon>Bacteria</taxon>
        <taxon>Pseudomonadati</taxon>
        <taxon>Pseudomonadota</taxon>
        <taxon>Gammaproteobacteria</taxon>
        <taxon>Pseudomonadales</taxon>
        <taxon>Pseudomonadaceae</taxon>
        <taxon>Halopseudomonas</taxon>
    </lineage>
</organism>
<evidence type="ECO:0000256" key="3">
    <source>
        <dbReference type="ARBA" id="ARBA00023163"/>
    </source>
</evidence>
<name>A0A1H2FUN7_9GAMM</name>
<dbReference type="PANTHER" id="PTHR47506">
    <property type="entry name" value="TRANSCRIPTIONAL REGULATORY PROTEIN"/>
    <property type="match status" value="1"/>
</dbReference>
<dbReference type="PROSITE" id="PS01081">
    <property type="entry name" value="HTH_TETR_1"/>
    <property type="match status" value="1"/>
</dbReference>
<dbReference type="Gene3D" id="1.10.10.60">
    <property type="entry name" value="Homeodomain-like"/>
    <property type="match status" value="1"/>
</dbReference>
<dbReference type="InterPro" id="IPR001647">
    <property type="entry name" value="HTH_TetR"/>
</dbReference>
<gene>
    <name evidence="6" type="ORF">SAMN05216210_1796</name>
</gene>
<dbReference type="AlphaFoldDB" id="A0A1H2FUN7"/>
<keyword evidence="1" id="KW-0805">Transcription regulation</keyword>
<evidence type="ECO:0000313" key="6">
    <source>
        <dbReference type="EMBL" id="SDU10728.1"/>
    </source>
</evidence>
<reference evidence="7" key="1">
    <citation type="submission" date="2016-10" db="EMBL/GenBank/DDBJ databases">
        <authorList>
            <person name="Varghese N."/>
            <person name="Submissions S."/>
        </authorList>
    </citation>
    <scope>NUCLEOTIDE SEQUENCE [LARGE SCALE GENOMIC DNA]</scope>
    <source>
        <strain evidence="7">CECT 8338</strain>
    </source>
</reference>
<sequence>MNHSRRTEEKLNRREAILNAAETVFFDKGYERSSMQEIAQQAELSRALLYVYFKDKPAIMRGIILRAGQALNARFEKVIAEADTGMQQVGNIGRAYFAFSREQPNYFDALTQVSAFVEREQPDDLTLELIHCGEQIMQKMVACLEHGLRDGSLSKERVSNPTKTAFYLRGSLHGIIMQARLHSAEDSDHPDMAEMVEYTLSMQKHALSP</sequence>
<dbReference type="RefSeq" id="WP_172830108.1">
    <property type="nucleotide sequence ID" value="NZ_LT629787.1"/>
</dbReference>
<dbReference type="SUPFAM" id="SSF48498">
    <property type="entry name" value="Tetracyclin repressor-like, C-terminal domain"/>
    <property type="match status" value="1"/>
</dbReference>
<dbReference type="Pfam" id="PF00440">
    <property type="entry name" value="TetR_N"/>
    <property type="match status" value="1"/>
</dbReference>
<dbReference type="PROSITE" id="PS50977">
    <property type="entry name" value="HTH_TETR_2"/>
    <property type="match status" value="1"/>
</dbReference>
<evidence type="ECO:0000259" key="5">
    <source>
        <dbReference type="PROSITE" id="PS50977"/>
    </source>
</evidence>
<dbReference type="PRINTS" id="PR00455">
    <property type="entry name" value="HTHTETR"/>
</dbReference>
<dbReference type="Pfam" id="PF13305">
    <property type="entry name" value="TetR_C_33"/>
    <property type="match status" value="1"/>
</dbReference>
<accession>A0A1H2FUN7</accession>
<evidence type="ECO:0000256" key="1">
    <source>
        <dbReference type="ARBA" id="ARBA00023015"/>
    </source>
</evidence>
<keyword evidence="3" id="KW-0804">Transcription</keyword>
<proteinExistence type="predicted"/>
<feature type="DNA-binding region" description="H-T-H motif" evidence="4">
    <location>
        <begin position="34"/>
        <end position="53"/>
    </location>
</feature>
<dbReference type="GO" id="GO:0003677">
    <property type="term" value="F:DNA binding"/>
    <property type="evidence" value="ECO:0007669"/>
    <property type="project" value="UniProtKB-UniRule"/>
</dbReference>
<dbReference type="InterPro" id="IPR036271">
    <property type="entry name" value="Tet_transcr_reg_TetR-rel_C_sf"/>
</dbReference>
<dbReference type="Proteomes" id="UP000243924">
    <property type="component" value="Chromosome I"/>
</dbReference>
<dbReference type="InterPro" id="IPR025996">
    <property type="entry name" value="MT1864/Rv1816-like_C"/>
</dbReference>
<feature type="domain" description="HTH tetR-type" evidence="5">
    <location>
        <begin position="11"/>
        <end position="71"/>
    </location>
</feature>
<dbReference type="EMBL" id="LT629787">
    <property type="protein sequence ID" value="SDU10728.1"/>
    <property type="molecule type" value="Genomic_DNA"/>
</dbReference>